<organism evidence="3 4">
    <name type="scientific">Pegethrix bostrychoides GSE-TBD4-15B</name>
    <dbReference type="NCBI Taxonomy" id="2839662"/>
    <lineage>
        <taxon>Bacteria</taxon>
        <taxon>Bacillati</taxon>
        <taxon>Cyanobacteriota</taxon>
        <taxon>Cyanophyceae</taxon>
        <taxon>Oculatellales</taxon>
        <taxon>Oculatellaceae</taxon>
        <taxon>Pegethrix</taxon>
    </lineage>
</organism>
<feature type="coiled-coil region" evidence="2">
    <location>
        <begin position="115"/>
        <end position="149"/>
    </location>
</feature>
<proteinExistence type="inferred from homology"/>
<comment type="similarity">
    <text evidence="1">Belongs to the PspA/Vipp/IM30 family.</text>
</comment>
<name>A0A951U4Q1_9CYAN</name>
<reference evidence="3" key="2">
    <citation type="journal article" date="2022" name="Microbiol. Resour. Announc.">
        <title>Metagenome Sequencing to Explore Phylogenomics of Terrestrial Cyanobacteria.</title>
        <authorList>
            <person name="Ward R.D."/>
            <person name="Stajich J.E."/>
            <person name="Johansen J.R."/>
            <person name="Huntemann M."/>
            <person name="Clum A."/>
            <person name="Foster B."/>
            <person name="Foster B."/>
            <person name="Roux S."/>
            <person name="Palaniappan K."/>
            <person name="Varghese N."/>
            <person name="Mukherjee S."/>
            <person name="Reddy T.B.K."/>
            <person name="Daum C."/>
            <person name="Copeland A."/>
            <person name="Chen I.A."/>
            <person name="Ivanova N.N."/>
            <person name="Kyrpides N.C."/>
            <person name="Shapiro N."/>
            <person name="Eloe-Fadrosh E.A."/>
            <person name="Pietrasiak N."/>
        </authorList>
    </citation>
    <scope>NUCLEOTIDE SEQUENCE</scope>
    <source>
        <strain evidence="3">GSE-TBD4-15B</strain>
    </source>
</reference>
<dbReference type="Pfam" id="PF04012">
    <property type="entry name" value="PspA_IM30"/>
    <property type="match status" value="1"/>
</dbReference>
<evidence type="ECO:0000256" key="2">
    <source>
        <dbReference type="SAM" id="Coils"/>
    </source>
</evidence>
<keyword evidence="2" id="KW-0175">Coiled coil</keyword>
<protein>
    <submittedName>
        <fullName evidence="3">PspA/IM30 family protein</fullName>
    </submittedName>
</protein>
<dbReference type="Proteomes" id="UP000707356">
    <property type="component" value="Unassembled WGS sequence"/>
</dbReference>
<evidence type="ECO:0000313" key="4">
    <source>
        <dbReference type="Proteomes" id="UP000707356"/>
    </source>
</evidence>
<gene>
    <name evidence="3" type="ORF">KME07_09430</name>
</gene>
<dbReference type="EMBL" id="JAHHHV010000055">
    <property type="protein sequence ID" value="MBW4465646.1"/>
    <property type="molecule type" value="Genomic_DNA"/>
</dbReference>
<sequence length="256" mass="27987">MAAGGAVAGLGLVGLNRLFQQGIDPEKLLDRAIEQMEADSQNASQAVINIIASQKQLQQQYEQAQTEVNKWKRRAQLALQKGDEYLAREALIRKKMHTKILSSLEVQLNQEPASAKNLKQNLTLLEAKISEAKNMKTRLKAQLAAAEVNGQLQKTVGNLGASSAMTAFERMEEKVLQMEARSQAAAELAGTDLESQFAMLESGNVDEELAAMKAQLLGSAQQLQSQLSDTKSSNTLLSHAAVDVELEDLKRMLDQL</sequence>
<accession>A0A951U4Q1</accession>
<feature type="coiled-coil region" evidence="2">
    <location>
        <begin position="54"/>
        <end position="81"/>
    </location>
</feature>
<comment type="caution">
    <text evidence="3">The sequence shown here is derived from an EMBL/GenBank/DDBJ whole genome shotgun (WGS) entry which is preliminary data.</text>
</comment>
<dbReference type="PANTHER" id="PTHR31088:SF6">
    <property type="entry name" value="PHAGE SHOCK PROTEIN A"/>
    <property type="match status" value="1"/>
</dbReference>
<dbReference type="PANTHER" id="PTHR31088">
    <property type="entry name" value="MEMBRANE-ASSOCIATED PROTEIN VIPP1, CHLOROPLASTIC"/>
    <property type="match status" value="1"/>
</dbReference>
<evidence type="ECO:0000256" key="1">
    <source>
        <dbReference type="ARBA" id="ARBA00043985"/>
    </source>
</evidence>
<dbReference type="InterPro" id="IPR007157">
    <property type="entry name" value="PspA_VIPP1"/>
</dbReference>
<evidence type="ECO:0000313" key="3">
    <source>
        <dbReference type="EMBL" id="MBW4465646.1"/>
    </source>
</evidence>
<dbReference type="AlphaFoldDB" id="A0A951U4Q1"/>
<reference evidence="3" key="1">
    <citation type="submission" date="2021-05" db="EMBL/GenBank/DDBJ databases">
        <authorList>
            <person name="Pietrasiak N."/>
            <person name="Ward R."/>
            <person name="Stajich J.E."/>
            <person name="Kurbessoian T."/>
        </authorList>
    </citation>
    <scope>NUCLEOTIDE SEQUENCE</scope>
    <source>
        <strain evidence="3">GSE-TBD4-15B</strain>
    </source>
</reference>